<dbReference type="FunFam" id="3.30.70.360:FF:000001">
    <property type="entry name" value="N-acetyldiaminopimelate deacetylase"/>
    <property type="match status" value="1"/>
</dbReference>
<dbReference type="Pfam" id="PF07687">
    <property type="entry name" value="M20_dimer"/>
    <property type="match status" value="1"/>
</dbReference>
<evidence type="ECO:0000259" key="2">
    <source>
        <dbReference type="Pfam" id="PF07687"/>
    </source>
</evidence>
<dbReference type="EC" id="3.5.1.47" evidence="3"/>
<gene>
    <name evidence="3" type="ORF">MGWOODY_Mmi1746</name>
</gene>
<dbReference type="PANTHER" id="PTHR11014:SF63">
    <property type="entry name" value="METALLOPEPTIDASE, PUTATIVE (AFU_ORTHOLOGUE AFUA_6G09600)-RELATED"/>
    <property type="match status" value="1"/>
</dbReference>
<dbReference type="SUPFAM" id="SSF55031">
    <property type="entry name" value="Bacterial exopeptidase dimerisation domain"/>
    <property type="match status" value="1"/>
</dbReference>
<dbReference type="PIRSF" id="PIRSF005962">
    <property type="entry name" value="Pept_M20D_amidohydro"/>
    <property type="match status" value="1"/>
</dbReference>
<accession>A0A160VG78</accession>
<dbReference type="Gene3D" id="3.30.70.360">
    <property type="match status" value="1"/>
</dbReference>
<dbReference type="NCBIfam" id="TIGR01891">
    <property type="entry name" value="amidohydrolases"/>
    <property type="match status" value="1"/>
</dbReference>
<dbReference type="Gene3D" id="3.40.630.10">
    <property type="entry name" value="Zn peptidases"/>
    <property type="match status" value="1"/>
</dbReference>
<dbReference type="PANTHER" id="PTHR11014">
    <property type="entry name" value="PEPTIDASE M20 FAMILY MEMBER"/>
    <property type="match status" value="1"/>
</dbReference>
<proteinExistence type="predicted"/>
<protein>
    <submittedName>
        <fullName evidence="3">N-acetyl-L,L-diaminopimelate deacetylase</fullName>
        <ecNumber evidence="3">3.5.1.47</ecNumber>
    </submittedName>
</protein>
<dbReference type="SUPFAM" id="SSF53187">
    <property type="entry name" value="Zn-dependent exopeptidases"/>
    <property type="match status" value="1"/>
</dbReference>
<dbReference type="InterPro" id="IPR011650">
    <property type="entry name" value="Peptidase_M20_dimer"/>
</dbReference>
<dbReference type="EMBL" id="FAXC01000291">
    <property type="protein sequence ID" value="CUV09720.1"/>
    <property type="molecule type" value="Genomic_DNA"/>
</dbReference>
<evidence type="ECO:0000256" key="1">
    <source>
        <dbReference type="ARBA" id="ARBA00022801"/>
    </source>
</evidence>
<reference evidence="3" key="1">
    <citation type="submission" date="2015-10" db="EMBL/GenBank/DDBJ databases">
        <authorList>
            <person name="Gilbert D.G."/>
        </authorList>
    </citation>
    <scope>NUCLEOTIDE SEQUENCE</scope>
</reference>
<dbReference type="InterPro" id="IPR017439">
    <property type="entry name" value="Amidohydrolase"/>
</dbReference>
<dbReference type="Pfam" id="PF01546">
    <property type="entry name" value="Peptidase_M20"/>
    <property type="match status" value="1"/>
</dbReference>
<dbReference type="InterPro" id="IPR036264">
    <property type="entry name" value="Bact_exopeptidase_dim_dom"/>
</dbReference>
<dbReference type="GO" id="GO:0050118">
    <property type="term" value="F:N-acetyldiaminopimelate deacetylase activity"/>
    <property type="evidence" value="ECO:0007669"/>
    <property type="project" value="UniProtKB-EC"/>
</dbReference>
<organism evidence="3">
    <name type="scientific">hydrothermal vent metagenome</name>
    <dbReference type="NCBI Taxonomy" id="652676"/>
    <lineage>
        <taxon>unclassified sequences</taxon>
        <taxon>metagenomes</taxon>
        <taxon>ecological metagenomes</taxon>
    </lineage>
</organism>
<feature type="domain" description="Peptidase M20 dimerisation" evidence="2">
    <location>
        <begin position="186"/>
        <end position="278"/>
    </location>
</feature>
<dbReference type="AlphaFoldDB" id="A0A160VG78"/>
<sequence length="392" mass="42311">MAVKIRPEVAAIADDVIAIRRDIHKYPELGFDEHRTSGLVAEHLKDLGFDVATGIGKTGVIGDLKGNKGGPTIGLRADMDALPIQETGDIPYRSVNDGIMHACGHDGHTAMLLGAATVLKQFQEHLKGNIRFIFQPAEEGGGGARFMIEDGCLDTVDEIYGIHLWNYQKYGEVGIKDGPTMAAADEFAITIKGIGGHGATPQGTVDAVLVSAHLVTALQTIVSRNTNPLESTVVTVGQINGGHNFNVIADEVVLKGTARAYTEDNRQMIKSRMEEIINGIGRTFGADIEFTYMDGYPPTINNETAYEKLKISAKKVVGAGCGFPYLSMGGEDFSYYAQKIPGCFFFVGSAPIDREILTVPHHCSHFDIDENALLVGSSIFVQLIEDQLINSQ</sequence>
<keyword evidence="1 3" id="KW-0378">Hydrolase</keyword>
<name>A0A160VG78_9ZZZZ</name>
<dbReference type="InterPro" id="IPR002933">
    <property type="entry name" value="Peptidase_M20"/>
</dbReference>
<evidence type="ECO:0000313" key="3">
    <source>
        <dbReference type="EMBL" id="CUV09720.1"/>
    </source>
</evidence>